<evidence type="ECO:0000256" key="3">
    <source>
        <dbReference type="ARBA" id="ARBA00023069"/>
    </source>
</evidence>
<organism evidence="7 8">
    <name type="scientific">Prymnesium parvum</name>
    <name type="common">Toxic golden alga</name>
    <dbReference type="NCBI Taxonomy" id="97485"/>
    <lineage>
        <taxon>Eukaryota</taxon>
        <taxon>Haptista</taxon>
        <taxon>Haptophyta</taxon>
        <taxon>Prymnesiophyceae</taxon>
        <taxon>Prymnesiales</taxon>
        <taxon>Prymnesiaceae</taxon>
        <taxon>Prymnesium</taxon>
    </lineage>
</organism>
<comment type="caution">
    <text evidence="7">The sequence shown here is derived from an EMBL/GenBank/DDBJ whole genome shotgun (WGS) entry which is preliminary data.</text>
</comment>
<evidence type="ECO:0008006" key="9">
    <source>
        <dbReference type="Google" id="ProtNLM"/>
    </source>
</evidence>
<dbReference type="Proteomes" id="UP001515480">
    <property type="component" value="Unassembled WGS sequence"/>
</dbReference>
<keyword evidence="4" id="KW-0966">Cell projection</keyword>
<dbReference type="InterPro" id="IPR019530">
    <property type="entry name" value="Intra-flagellar_transport_57"/>
</dbReference>
<dbReference type="Pfam" id="PF10498">
    <property type="entry name" value="IFT57"/>
    <property type="match status" value="1"/>
</dbReference>
<proteinExistence type="inferred from homology"/>
<feature type="coiled-coil region" evidence="5">
    <location>
        <begin position="275"/>
        <end position="351"/>
    </location>
</feature>
<keyword evidence="5" id="KW-0175">Coiled coil</keyword>
<dbReference type="GO" id="GO:0030992">
    <property type="term" value="C:intraciliary transport particle B"/>
    <property type="evidence" value="ECO:0007669"/>
    <property type="project" value="TreeGrafter"/>
</dbReference>
<dbReference type="GO" id="GO:0005815">
    <property type="term" value="C:microtubule organizing center"/>
    <property type="evidence" value="ECO:0007669"/>
    <property type="project" value="TreeGrafter"/>
</dbReference>
<keyword evidence="3" id="KW-0969">Cilium</keyword>
<evidence type="ECO:0000256" key="1">
    <source>
        <dbReference type="ARBA" id="ARBA00004138"/>
    </source>
</evidence>
<keyword evidence="8" id="KW-1185">Reference proteome</keyword>
<comment type="similarity">
    <text evidence="2">Belongs to the IFT57 family.</text>
</comment>
<name>A0AB34JQX8_PRYPA</name>
<evidence type="ECO:0000313" key="7">
    <source>
        <dbReference type="EMBL" id="KAL1524463.1"/>
    </source>
</evidence>
<evidence type="ECO:0000256" key="4">
    <source>
        <dbReference type="ARBA" id="ARBA00023273"/>
    </source>
</evidence>
<protein>
    <recommendedName>
        <fullName evidence="9">Intraflagellar transport protein 57 homolog</fullName>
    </recommendedName>
</protein>
<dbReference type="GO" id="GO:0005794">
    <property type="term" value="C:Golgi apparatus"/>
    <property type="evidence" value="ECO:0007669"/>
    <property type="project" value="TreeGrafter"/>
</dbReference>
<sequence length="428" mass="47946">MDDDDLGGTKLGGGVMAIHAASSMQRKGEGGESRGADGEYAPYLLMEELLEKLKMMNYERKMPGSFNPLSHSYFAIASPNPAEQFYYFTSLCSWLMSLQRISWNAPSQMDDPSSAVSALYVQLQQMGAPCDFPPQKLRHGYGEHCCRVLKHLVDAIPIEFKPAVYNDDLEYEEAAVDEDAEAVGEDVADEVGAADVDEEEFYHGGGGGDGAGEQKKLTDSILDATVEPEEWRIELERVTPQLKLQVVSDPKEWRNRLVSTKTHQQTVAQLAPEIFQTLERLSDDMERTLQAVRKAEQKLNSLCQGEVAELQQKQDELQLKREEFNKHTEQINSLSNELASITEELDKIKEKLDERGNSMTDASPLLKVKSALSRLKTEAKQMDIRIGVVTHTLVAKKLKHDQHTKAEAAVPKNSHMKNESYLDDDLDD</sequence>
<evidence type="ECO:0000256" key="6">
    <source>
        <dbReference type="SAM" id="MobiDB-lite"/>
    </source>
</evidence>
<dbReference type="GO" id="GO:1905515">
    <property type="term" value="P:non-motile cilium assembly"/>
    <property type="evidence" value="ECO:0007669"/>
    <property type="project" value="TreeGrafter"/>
</dbReference>
<dbReference type="GO" id="GO:0005929">
    <property type="term" value="C:cilium"/>
    <property type="evidence" value="ECO:0007669"/>
    <property type="project" value="UniProtKB-SubCell"/>
</dbReference>
<dbReference type="GO" id="GO:0042073">
    <property type="term" value="P:intraciliary transport"/>
    <property type="evidence" value="ECO:0007669"/>
    <property type="project" value="TreeGrafter"/>
</dbReference>
<accession>A0AB34JQX8</accession>
<dbReference type="AlphaFoldDB" id="A0AB34JQX8"/>
<evidence type="ECO:0000256" key="2">
    <source>
        <dbReference type="ARBA" id="ARBA00009415"/>
    </source>
</evidence>
<evidence type="ECO:0000313" key="8">
    <source>
        <dbReference type="Proteomes" id="UP001515480"/>
    </source>
</evidence>
<dbReference type="PANTHER" id="PTHR16011">
    <property type="entry name" value="IFT57/HIPPI"/>
    <property type="match status" value="1"/>
</dbReference>
<dbReference type="EMBL" id="JBGBPQ010000005">
    <property type="protein sequence ID" value="KAL1524463.1"/>
    <property type="molecule type" value="Genomic_DNA"/>
</dbReference>
<reference evidence="7 8" key="1">
    <citation type="journal article" date="2024" name="Science">
        <title>Giant polyketide synthase enzymes in the biosynthesis of giant marine polyether toxins.</title>
        <authorList>
            <person name="Fallon T.R."/>
            <person name="Shende V.V."/>
            <person name="Wierzbicki I.H."/>
            <person name="Pendleton A.L."/>
            <person name="Watervoot N.F."/>
            <person name="Auber R.P."/>
            <person name="Gonzalez D.J."/>
            <person name="Wisecaver J.H."/>
            <person name="Moore B.S."/>
        </authorList>
    </citation>
    <scope>NUCLEOTIDE SEQUENCE [LARGE SCALE GENOMIC DNA]</scope>
    <source>
        <strain evidence="7 8">12B1</strain>
    </source>
</reference>
<evidence type="ECO:0000256" key="5">
    <source>
        <dbReference type="SAM" id="Coils"/>
    </source>
</evidence>
<comment type="subcellular location">
    <subcellularLocation>
        <location evidence="1">Cell projection</location>
        <location evidence="1">Cilium</location>
    </subcellularLocation>
</comment>
<gene>
    <name evidence="7" type="ORF">AB1Y20_019357</name>
</gene>
<dbReference type="PANTHER" id="PTHR16011:SF0">
    <property type="entry name" value="INTRAFLAGELLAR TRANSPORT PROTEIN 57 HOMOLOG"/>
    <property type="match status" value="1"/>
</dbReference>
<feature type="region of interest" description="Disordered" evidence="6">
    <location>
        <begin position="400"/>
        <end position="428"/>
    </location>
</feature>